<dbReference type="InterPro" id="IPR029068">
    <property type="entry name" value="Glyas_Bleomycin-R_OHBP_Dase"/>
</dbReference>
<protein>
    <submittedName>
        <fullName evidence="2">Glyoxalase/bleomycin resistance/extradiol dioxygenase family protein</fullName>
    </submittedName>
</protein>
<evidence type="ECO:0000313" key="3">
    <source>
        <dbReference type="Proteomes" id="UP000265692"/>
    </source>
</evidence>
<dbReference type="AlphaFoldDB" id="A0A396SAR8"/>
<dbReference type="PANTHER" id="PTHR21366">
    <property type="entry name" value="GLYOXALASE FAMILY PROTEIN"/>
    <property type="match status" value="1"/>
</dbReference>
<dbReference type="SUPFAM" id="SSF54593">
    <property type="entry name" value="Glyoxalase/Bleomycin resistance protein/Dihydroxybiphenyl dioxygenase"/>
    <property type="match status" value="1"/>
</dbReference>
<reference evidence="2 3" key="1">
    <citation type="submission" date="2018-08" db="EMBL/GenBank/DDBJ databases">
        <title>Lysinibacillus sp. YLB-03 draft genome sequence.</title>
        <authorList>
            <person name="Yu L."/>
        </authorList>
    </citation>
    <scope>NUCLEOTIDE SEQUENCE [LARGE SCALE GENOMIC DNA]</scope>
    <source>
        <strain evidence="2 3">YLB-03</strain>
    </source>
</reference>
<keyword evidence="2" id="KW-0560">Oxidoreductase</keyword>
<keyword evidence="3" id="KW-1185">Reference proteome</keyword>
<dbReference type="OrthoDB" id="317332at2"/>
<dbReference type="Gene3D" id="3.10.180.10">
    <property type="entry name" value="2,3-Dihydroxybiphenyl 1,2-Dioxygenase, domain 1"/>
    <property type="match status" value="2"/>
</dbReference>
<comment type="caution">
    <text evidence="2">The sequence shown here is derived from an EMBL/GenBank/DDBJ whole genome shotgun (WGS) entry which is preliminary data.</text>
</comment>
<dbReference type="PROSITE" id="PS51819">
    <property type="entry name" value="VOC"/>
    <property type="match status" value="2"/>
</dbReference>
<feature type="domain" description="VOC" evidence="1">
    <location>
        <begin position="6"/>
        <end position="118"/>
    </location>
</feature>
<dbReference type="PANTHER" id="PTHR21366:SF14">
    <property type="entry name" value="GLYOXALASE DOMAIN-CONTAINING PROTEIN 5"/>
    <property type="match status" value="1"/>
</dbReference>
<evidence type="ECO:0000259" key="1">
    <source>
        <dbReference type="PROSITE" id="PS51819"/>
    </source>
</evidence>
<dbReference type="RefSeq" id="WP_118875482.1">
    <property type="nucleotide sequence ID" value="NZ_QWEI01000002.1"/>
</dbReference>
<organism evidence="2 3">
    <name type="scientific">Ureibacillus yapensis</name>
    <dbReference type="NCBI Taxonomy" id="2304605"/>
    <lineage>
        <taxon>Bacteria</taxon>
        <taxon>Bacillati</taxon>
        <taxon>Bacillota</taxon>
        <taxon>Bacilli</taxon>
        <taxon>Bacillales</taxon>
        <taxon>Caryophanaceae</taxon>
        <taxon>Ureibacillus</taxon>
    </lineage>
</organism>
<accession>A0A396SAR8</accession>
<dbReference type="EMBL" id="QWEI01000002">
    <property type="protein sequence ID" value="RHW38448.1"/>
    <property type="molecule type" value="Genomic_DNA"/>
</dbReference>
<name>A0A396SAR8_9BACL</name>
<dbReference type="InterPro" id="IPR004360">
    <property type="entry name" value="Glyas_Fos-R_dOase_dom"/>
</dbReference>
<feature type="domain" description="VOC" evidence="1">
    <location>
        <begin position="135"/>
        <end position="248"/>
    </location>
</feature>
<gene>
    <name evidence="2" type="ORF">D1B33_06085</name>
</gene>
<keyword evidence="2" id="KW-0223">Dioxygenase</keyword>
<proteinExistence type="predicted"/>
<dbReference type="InterPro" id="IPR050383">
    <property type="entry name" value="GlyoxalaseI/FosfomycinResist"/>
</dbReference>
<dbReference type="GO" id="GO:0051213">
    <property type="term" value="F:dioxygenase activity"/>
    <property type="evidence" value="ECO:0007669"/>
    <property type="project" value="UniProtKB-KW"/>
</dbReference>
<dbReference type="InterPro" id="IPR037523">
    <property type="entry name" value="VOC_core"/>
</dbReference>
<dbReference type="Pfam" id="PF00903">
    <property type="entry name" value="Glyoxalase"/>
    <property type="match status" value="2"/>
</dbReference>
<dbReference type="Proteomes" id="UP000265692">
    <property type="component" value="Unassembled WGS sequence"/>
</dbReference>
<evidence type="ECO:0000313" key="2">
    <source>
        <dbReference type="EMBL" id="RHW38448.1"/>
    </source>
</evidence>
<sequence length="305" mass="35087">MIPVYRLGYASFQTKDVEAMIEYYTNVLGCVLVDRADDGTAYISNGLEHHNIILKASNHSYLDAIGWQVNRLNSLQQIRSFLKEKGIASEILHDAQPGIAEQIQFTDPDGNLVQLYHEINYSAPGFGNHGIVPNKLGHIALSAKNAKTTVDFYREILGFKETDWIWDVANFLTCNEDHHTLNIVQGKKSYMHHIAFELRSAAHQFKSSDILAMHEIPTLWGPQRHTAGHNIASYHFDPDQHVIEFYTDMDKYIPELNIMEPKPWHKDLPQRPKKWDSLDYWGTEYAFALPSIEEWKEDRPIANLI</sequence>